<dbReference type="InterPro" id="IPR045464">
    <property type="entry name" value="Hrt3/FBXO9_C"/>
</dbReference>
<reference evidence="3 4" key="1">
    <citation type="submission" date="2016-10" db="EMBL/GenBank/DDBJ databases">
        <authorList>
            <person name="de Groot N.N."/>
        </authorList>
    </citation>
    <scope>NUCLEOTIDE SEQUENCE [LARGE SCALE GENOMIC DNA]</scope>
    <source>
        <strain evidence="3 4">CBS 141442</strain>
    </source>
</reference>
<protein>
    <submittedName>
        <fullName evidence="3">CIC11C00000004889</fullName>
    </submittedName>
</protein>
<dbReference type="AlphaFoldDB" id="A0A1L0BUE7"/>
<gene>
    <name evidence="3" type="ORF">SAMEA4029010_CIC11G00000004889</name>
</gene>
<evidence type="ECO:0000313" key="3">
    <source>
        <dbReference type="EMBL" id="SGZ53914.1"/>
    </source>
</evidence>
<keyword evidence="4" id="KW-1185">Reference proteome</keyword>
<sequence>MSSATVEMSDSGLLGQDRKAMELFELAMEKELHGLMSDAVRYYREAFKINESIDRLYRQQHVKEELKKKPVRKIDEEKMKKIRVDELLESFADVEATAPDPNNPEHYDEAHMAIKFAGMGLDGEDVIADVKPVLPLMLLPNEVWTHILDIALTTEPQLWFRFGMTCKRNAYLAFASSILWRRLCYLVYPNQNYEENVGVTTDELPVPKDPLKVLPHYGNSWKRMVCERPFIKFLGCYISVVNYYSEGARPEFSLSWTNPVKTNTYYRYIRFYPNGKCVMALTTLEPTQVISQLLKENTFKCILSQADLRDPSHIVPAKELHKIYHGTWSISIDSMVSIRVDQGSVPYYTFHYFFKVLLMGIGKHAKLKWDRYYALRKRMSEDDEREGEQVDFSLKNEKPFKFLRVRSYELDN</sequence>
<feature type="domain" description="F-box protein Hrt3/FBXO9 C-terminal" evidence="2">
    <location>
        <begin position="216"/>
        <end position="342"/>
    </location>
</feature>
<name>A0A1L0BUE7_9ASCO</name>
<dbReference type="InterPro" id="IPR036047">
    <property type="entry name" value="F-box-like_dom_sf"/>
</dbReference>
<dbReference type="Proteomes" id="UP000182334">
    <property type="component" value="Chromosome IV"/>
</dbReference>
<accession>A0A1L0BUE7</accession>
<dbReference type="PANTHER" id="PTHR12874">
    <property type="entry name" value="F-BOX ONLY PROTEIN 48-RELATED"/>
    <property type="match status" value="1"/>
</dbReference>
<evidence type="ECO:0000313" key="4">
    <source>
        <dbReference type="Proteomes" id="UP000182334"/>
    </source>
</evidence>
<dbReference type="PANTHER" id="PTHR12874:SF9">
    <property type="entry name" value="F-BOX ONLY PROTEIN 48"/>
    <property type="match status" value="1"/>
</dbReference>
<dbReference type="Pfam" id="PF19270">
    <property type="entry name" value="FBO_C"/>
    <property type="match status" value="1"/>
</dbReference>
<evidence type="ECO:0000259" key="2">
    <source>
        <dbReference type="Pfam" id="PF19270"/>
    </source>
</evidence>
<dbReference type="GO" id="GO:0005737">
    <property type="term" value="C:cytoplasm"/>
    <property type="evidence" value="ECO:0007669"/>
    <property type="project" value="TreeGrafter"/>
</dbReference>
<dbReference type="OrthoDB" id="2117972at2759"/>
<proteinExistence type="predicted"/>
<dbReference type="GO" id="GO:0019005">
    <property type="term" value="C:SCF ubiquitin ligase complex"/>
    <property type="evidence" value="ECO:0007669"/>
    <property type="project" value="TreeGrafter"/>
</dbReference>
<dbReference type="SUPFAM" id="SSF81383">
    <property type="entry name" value="F-box domain"/>
    <property type="match status" value="1"/>
</dbReference>
<keyword evidence="1" id="KW-0833">Ubl conjugation pathway</keyword>
<dbReference type="GO" id="GO:0031146">
    <property type="term" value="P:SCF-dependent proteasomal ubiquitin-dependent protein catabolic process"/>
    <property type="evidence" value="ECO:0007669"/>
    <property type="project" value="TreeGrafter"/>
</dbReference>
<dbReference type="STRING" id="45354.A0A1L0BUE7"/>
<evidence type="ECO:0000256" key="1">
    <source>
        <dbReference type="ARBA" id="ARBA00022786"/>
    </source>
</evidence>
<organism evidence="3 4">
    <name type="scientific">Sungouiella intermedia</name>
    <dbReference type="NCBI Taxonomy" id="45354"/>
    <lineage>
        <taxon>Eukaryota</taxon>
        <taxon>Fungi</taxon>
        <taxon>Dikarya</taxon>
        <taxon>Ascomycota</taxon>
        <taxon>Saccharomycotina</taxon>
        <taxon>Pichiomycetes</taxon>
        <taxon>Metschnikowiaceae</taxon>
        <taxon>Sungouiella</taxon>
    </lineage>
</organism>
<dbReference type="EMBL" id="LT635759">
    <property type="protein sequence ID" value="SGZ53914.1"/>
    <property type="molecule type" value="Genomic_DNA"/>
</dbReference>